<name>A0A6H5ILE6_9HYME</name>
<accession>A0A6H5ILE6</accession>
<feature type="non-terminal residue" evidence="1">
    <location>
        <position position="1"/>
    </location>
</feature>
<dbReference type="EMBL" id="CADCXV010000937">
    <property type="protein sequence ID" value="CAB0039072.1"/>
    <property type="molecule type" value="Genomic_DNA"/>
</dbReference>
<organism evidence="1 2">
    <name type="scientific">Trichogramma brassicae</name>
    <dbReference type="NCBI Taxonomy" id="86971"/>
    <lineage>
        <taxon>Eukaryota</taxon>
        <taxon>Metazoa</taxon>
        <taxon>Ecdysozoa</taxon>
        <taxon>Arthropoda</taxon>
        <taxon>Hexapoda</taxon>
        <taxon>Insecta</taxon>
        <taxon>Pterygota</taxon>
        <taxon>Neoptera</taxon>
        <taxon>Endopterygota</taxon>
        <taxon>Hymenoptera</taxon>
        <taxon>Apocrita</taxon>
        <taxon>Proctotrupomorpha</taxon>
        <taxon>Chalcidoidea</taxon>
        <taxon>Trichogrammatidae</taxon>
        <taxon>Trichogramma</taxon>
    </lineage>
</organism>
<dbReference type="OrthoDB" id="7701188at2759"/>
<evidence type="ECO:0000313" key="2">
    <source>
        <dbReference type="Proteomes" id="UP000479190"/>
    </source>
</evidence>
<sequence length="237" mass="27033">DHLSSGSWICSKNFLGSPAIKSLYVQCSEPSGTLLYARLCTKRHVTLDVYQVEILYSWTTSSRKSTGLYLFRTPRHARREPGGNLVLLDNFLGEFDRVLPIQSTPFNEPHINLTLDSPQRCANCTRKEDKKSRKCCASCQRPICSNHSYILCNTFIGRPTEFIIELNMNKKCIDSPNIKSITHIKIFPANPYDELSQHEARTALLDFLYRHSVTIDNVNTEVEILDTSRCEFVLGQI</sequence>
<gene>
    <name evidence="1" type="ORF">TBRA_LOCUS10831</name>
</gene>
<keyword evidence="2" id="KW-1185">Reference proteome</keyword>
<reference evidence="1 2" key="1">
    <citation type="submission" date="2020-02" db="EMBL/GenBank/DDBJ databases">
        <authorList>
            <person name="Ferguson B K."/>
        </authorList>
    </citation>
    <scope>NUCLEOTIDE SEQUENCE [LARGE SCALE GENOMIC DNA]</scope>
</reference>
<proteinExistence type="predicted"/>
<dbReference type="AlphaFoldDB" id="A0A6H5ILE6"/>
<protein>
    <submittedName>
        <fullName evidence="1">Uncharacterized protein</fullName>
    </submittedName>
</protein>
<evidence type="ECO:0000313" key="1">
    <source>
        <dbReference type="EMBL" id="CAB0039072.1"/>
    </source>
</evidence>
<dbReference type="Proteomes" id="UP000479190">
    <property type="component" value="Unassembled WGS sequence"/>
</dbReference>